<feature type="compositionally biased region" description="Pro residues" evidence="1">
    <location>
        <begin position="57"/>
        <end position="67"/>
    </location>
</feature>
<dbReference type="GO" id="GO:0005634">
    <property type="term" value="C:nucleus"/>
    <property type="evidence" value="ECO:0007669"/>
    <property type="project" value="TreeGrafter"/>
</dbReference>
<dbReference type="Proteomes" id="UP000275385">
    <property type="component" value="Unassembled WGS sequence"/>
</dbReference>
<gene>
    <name evidence="2" type="ORF">DL546_008525</name>
</gene>
<sequence>MGGLVGYESSDDEEEVQPLYQPQVLMGPNQGQDINPEQQTEDTQMSNGLLSDTTLPPTVPPTEPQPPQTDNTSKSQPPQSLQQPQGPAVGPTLGPSLGPSMPDQDTAIPYPDQDSSPDDQGPNDPPKSPCTTTRSLLHSLTLPSHPNTAIPPSPPGSPPPALTSKFDTFLTLKSNPRTPTHFNARLSASVAMRNPGLMDKLLDFVGIDDGVGQYATVLGKECGWDAEVFPAWAYKGQLRRAAERAMKERERKVGGKVEFVSAGEEREGREGIVDGQSILPAPVTGKRKSRFDEK</sequence>
<protein>
    <recommendedName>
        <fullName evidence="4">HCNGP-like protein</fullName>
    </recommendedName>
</protein>
<feature type="compositionally biased region" description="Pro residues" evidence="1">
    <location>
        <begin position="149"/>
        <end position="161"/>
    </location>
</feature>
<feature type="compositionally biased region" description="Low complexity" evidence="1">
    <location>
        <begin position="111"/>
        <end position="122"/>
    </location>
</feature>
<feature type="region of interest" description="Disordered" evidence="1">
    <location>
        <begin position="264"/>
        <end position="294"/>
    </location>
</feature>
<reference evidence="2 3" key="1">
    <citation type="submission" date="2018-08" db="EMBL/GenBank/DDBJ databases">
        <title>Draft genome of the lignicolous fungus Coniochaeta pulveracea.</title>
        <authorList>
            <person name="Borstlap C.J."/>
            <person name="De Witt R.N."/>
            <person name="Botha A."/>
            <person name="Volschenk H."/>
        </authorList>
    </citation>
    <scope>NUCLEOTIDE SEQUENCE [LARGE SCALE GENOMIC DNA]</scope>
    <source>
        <strain evidence="2 3">CAB683</strain>
    </source>
</reference>
<organism evidence="2 3">
    <name type="scientific">Coniochaeta pulveracea</name>
    <dbReference type="NCBI Taxonomy" id="177199"/>
    <lineage>
        <taxon>Eukaryota</taxon>
        <taxon>Fungi</taxon>
        <taxon>Dikarya</taxon>
        <taxon>Ascomycota</taxon>
        <taxon>Pezizomycotina</taxon>
        <taxon>Sordariomycetes</taxon>
        <taxon>Sordariomycetidae</taxon>
        <taxon>Coniochaetales</taxon>
        <taxon>Coniochaetaceae</taxon>
        <taxon>Coniochaeta</taxon>
    </lineage>
</organism>
<dbReference type="PANTHER" id="PTHR13464:SF0">
    <property type="entry name" value="SAP30-BINDING PROTEIN"/>
    <property type="match status" value="1"/>
</dbReference>
<dbReference type="GO" id="GO:0006355">
    <property type="term" value="P:regulation of DNA-templated transcription"/>
    <property type="evidence" value="ECO:0007669"/>
    <property type="project" value="InterPro"/>
</dbReference>
<proteinExistence type="predicted"/>
<accession>A0A420YF13</accession>
<feature type="region of interest" description="Disordered" evidence="1">
    <location>
        <begin position="1"/>
        <end position="164"/>
    </location>
</feature>
<comment type="caution">
    <text evidence="2">The sequence shown here is derived from an EMBL/GenBank/DDBJ whole genome shotgun (WGS) entry which is preliminary data.</text>
</comment>
<dbReference type="PANTHER" id="PTHR13464">
    <property type="entry name" value="TRANSCRIPTIONAL REGULATOR PROTEIN HCNGP"/>
    <property type="match status" value="1"/>
</dbReference>
<evidence type="ECO:0000256" key="1">
    <source>
        <dbReference type="SAM" id="MobiDB-lite"/>
    </source>
</evidence>
<evidence type="ECO:0008006" key="4">
    <source>
        <dbReference type="Google" id="ProtNLM"/>
    </source>
</evidence>
<feature type="compositionally biased region" description="Low complexity" evidence="1">
    <location>
        <begin position="131"/>
        <end position="146"/>
    </location>
</feature>
<name>A0A420YF13_9PEZI</name>
<dbReference type="OrthoDB" id="1714508at2759"/>
<feature type="compositionally biased region" description="Low complexity" evidence="1">
    <location>
        <begin position="73"/>
        <end position="85"/>
    </location>
</feature>
<feature type="compositionally biased region" description="Basic residues" evidence="1">
    <location>
        <begin position="285"/>
        <end position="294"/>
    </location>
</feature>
<evidence type="ECO:0000313" key="3">
    <source>
        <dbReference type="Proteomes" id="UP000275385"/>
    </source>
</evidence>
<keyword evidence="3" id="KW-1185">Reference proteome</keyword>
<dbReference type="EMBL" id="QVQW01000014">
    <property type="protein sequence ID" value="RKU46506.1"/>
    <property type="molecule type" value="Genomic_DNA"/>
</dbReference>
<evidence type="ECO:0000313" key="2">
    <source>
        <dbReference type="EMBL" id="RKU46506.1"/>
    </source>
</evidence>
<feature type="compositionally biased region" description="Polar residues" evidence="1">
    <location>
        <begin position="29"/>
        <end position="52"/>
    </location>
</feature>
<dbReference type="STRING" id="177199.A0A420YF13"/>
<dbReference type="InterPro" id="IPR012479">
    <property type="entry name" value="SAP30BP"/>
</dbReference>
<dbReference type="Pfam" id="PF07818">
    <property type="entry name" value="HCNGP"/>
    <property type="match status" value="1"/>
</dbReference>
<dbReference type="AlphaFoldDB" id="A0A420YF13"/>